<name>A0A8I5NNH8_PAPAN</name>
<dbReference type="Ensembl" id="ENSPANT00000083052.1">
    <property type="protein sequence ID" value="ENSPANP00000057874.1"/>
    <property type="gene ID" value="ENSPANG00000044658.1"/>
</dbReference>
<evidence type="ECO:0000313" key="1">
    <source>
        <dbReference type="Ensembl" id="ENSPANP00000057874.1"/>
    </source>
</evidence>
<accession>A0A8I5NNH8</accession>
<dbReference type="PRINTS" id="PR02045">
    <property type="entry name" value="F138DOMAIN"/>
</dbReference>
<dbReference type="PANTHER" id="PTHR12138:SF135">
    <property type="entry name" value="SAM DOMAIN-CONTAINING PROTEIN"/>
    <property type="match status" value="1"/>
</dbReference>
<dbReference type="PANTHER" id="PTHR12138">
    <property type="entry name" value="PRIMATE-EXPANDED PROTEIN FAMILY"/>
    <property type="match status" value="1"/>
</dbReference>
<sequence length="186" mass="19734">MHPADPETGQVMRCRGVGKTWREALLGANQPNQPGPQTRSASDINQTQGRCVGWVVEVTAEASGDCSFGAREAGKQLVLPTQGASDICTAHTTKFRSLLLRCPSDIDKFRWEPMRSADHKSIAVLLKDSGKCGPGWPSLALSPRLECNGVISAPCNLCLPGSRDSPASASQVAGITGACHHAQLIF</sequence>
<evidence type="ECO:0000313" key="2">
    <source>
        <dbReference type="Proteomes" id="UP000028761"/>
    </source>
</evidence>
<protein>
    <submittedName>
        <fullName evidence="1">Uncharacterized protein</fullName>
    </submittedName>
</protein>
<proteinExistence type="predicted"/>
<dbReference type="AlphaFoldDB" id="A0A8I5NNH8"/>
<keyword evidence="2" id="KW-1185">Reference proteome</keyword>
<organism evidence="1 2">
    <name type="scientific">Papio anubis</name>
    <name type="common">Olive baboon</name>
    <dbReference type="NCBI Taxonomy" id="9555"/>
    <lineage>
        <taxon>Eukaryota</taxon>
        <taxon>Metazoa</taxon>
        <taxon>Chordata</taxon>
        <taxon>Craniata</taxon>
        <taxon>Vertebrata</taxon>
        <taxon>Euteleostomi</taxon>
        <taxon>Mammalia</taxon>
        <taxon>Eutheria</taxon>
        <taxon>Euarchontoglires</taxon>
        <taxon>Primates</taxon>
        <taxon>Haplorrhini</taxon>
        <taxon>Catarrhini</taxon>
        <taxon>Cercopithecidae</taxon>
        <taxon>Cercopithecinae</taxon>
        <taxon>Papio</taxon>
    </lineage>
</organism>
<reference evidence="1" key="1">
    <citation type="submission" date="2025-08" db="UniProtKB">
        <authorList>
            <consortium name="Ensembl"/>
        </authorList>
    </citation>
    <scope>IDENTIFICATION</scope>
</reference>
<dbReference type="GeneTree" id="ENSGT01120000271815"/>
<dbReference type="Proteomes" id="UP000028761">
    <property type="component" value="Unplaced"/>
</dbReference>
<reference evidence="1" key="2">
    <citation type="submission" date="2025-09" db="UniProtKB">
        <authorList>
            <consortium name="Ensembl"/>
        </authorList>
    </citation>
    <scope>IDENTIFICATION</scope>
</reference>